<organism evidence="1 2">
    <name type="scientific">Ladona fulva</name>
    <name type="common">Scarce chaser dragonfly</name>
    <name type="synonym">Libellula fulva</name>
    <dbReference type="NCBI Taxonomy" id="123851"/>
    <lineage>
        <taxon>Eukaryota</taxon>
        <taxon>Metazoa</taxon>
        <taxon>Ecdysozoa</taxon>
        <taxon>Arthropoda</taxon>
        <taxon>Hexapoda</taxon>
        <taxon>Insecta</taxon>
        <taxon>Pterygota</taxon>
        <taxon>Palaeoptera</taxon>
        <taxon>Odonata</taxon>
        <taxon>Epiprocta</taxon>
        <taxon>Anisoptera</taxon>
        <taxon>Libelluloidea</taxon>
        <taxon>Libellulidae</taxon>
        <taxon>Ladona</taxon>
    </lineage>
</organism>
<reference evidence="1" key="1">
    <citation type="submission" date="2013-04" db="EMBL/GenBank/DDBJ databases">
        <authorList>
            <person name="Qu J."/>
            <person name="Murali S.C."/>
            <person name="Bandaranaike D."/>
            <person name="Bellair M."/>
            <person name="Blankenburg K."/>
            <person name="Chao H."/>
            <person name="Dinh H."/>
            <person name="Doddapaneni H."/>
            <person name="Downs B."/>
            <person name="Dugan-Rocha S."/>
            <person name="Elkadiri S."/>
            <person name="Gnanaolivu R.D."/>
            <person name="Hernandez B."/>
            <person name="Javaid M."/>
            <person name="Jayaseelan J.C."/>
            <person name="Lee S."/>
            <person name="Li M."/>
            <person name="Ming W."/>
            <person name="Munidasa M."/>
            <person name="Muniz J."/>
            <person name="Nguyen L."/>
            <person name="Ongeri F."/>
            <person name="Osuji N."/>
            <person name="Pu L.-L."/>
            <person name="Puazo M."/>
            <person name="Qu C."/>
            <person name="Quiroz J."/>
            <person name="Raj R."/>
            <person name="Weissenberger G."/>
            <person name="Xin Y."/>
            <person name="Zou X."/>
            <person name="Han Y."/>
            <person name="Richards S."/>
            <person name="Worley K."/>
            <person name="Muzny D."/>
            <person name="Gibbs R."/>
        </authorList>
    </citation>
    <scope>NUCLEOTIDE SEQUENCE</scope>
    <source>
        <strain evidence="1">Sampled in the wild</strain>
    </source>
</reference>
<protein>
    <submittedName>
        <fullName evidence="1">Uncharacterized protein</fullName>
    </submittedName>
</protein>
<keyword evidence="2" id="KW-1185">Reference proteome</keyword>
<proteinExistence type="predicted"/>
<comment type="caution">
    <text evidence="1">The sequence shown here is derived from an EMBL/GenBank/DDBJ whole genome shotgun (WGS) entry which is preliminary data.</text>
</comment>
<feature type="non-terminal residue" evidence="1">
    <location>
        <position position="76"/>
    </location>
</feature>
<name>A0A8K0KRB1_LADFU</name>
<evidence type="ECO:0000313" key="1">
    <source>
        <dbReference type="EMBL" id="KAG8240136.1"/>
    </source>
</evidence>
<reference evidence="1" key="2">
    <citation type="submission" date="2017-10" db="EMBL/GenBank/DDBJ databases">
        <title>Ladona fulva Genome sequencing and assembly.</title>
        <authorList>
            <person name="Murali S."/>
            <person name="Richards S."/>
            <person name="Bandaranaike D."/>
            <person name="Bellair M."/>
            <person name="Blankenburg K."/>
            <person name="Chao H."/>
            <person name="Dinh H."/>
            <person name="Doddapaneni H."/>
            <person name="Dugan-Rocha S."/>
            <person name="Elkadiri S."/>
            <person name="Gnanaolivu R."/>
            <person name="Hernandez B."/>
            <person name="Skinner E."/>
            <person name="Javaid M."/>
            <person name="Lee S."/>
            <person name="Li M."/>
            <person name="Ming W."/>
            <person name="Munidasa M."/>
            <person name="Muniz J."/>
            <person name="Nguyen L."/>
            <person name="Hughes D."/>
            <person name="Osuji N."/>
            <person name="Pu L.-L."/>
            <person name="Puazo M."/>
            <person name="Qu C."/>
            <person name="Quiroz J."/>
            <person name="Raj R."/>
            <person name="Weissenberger G."/>
            <person name="Xin Y."/>
            <person name="Zou X."/>
            <person name="Han Y."/>
            <person name="Worley K."/>
            <person name="Muzny D."/>
            <person name="Gibbs R."/>
        </authorList>
    </citation>
    <scope>NUCLEOTIDE SEQUENCE</scope>
    <source>
        <strain evidence="1">Sampled in the wild</strain>
    </source>
</reference>
<dbReference type="EMBL" id="KZ311704">
    <property type="protein sequence ID" value="KAG8240136.1"/>
    <property type="molecule type" value="Genomic_DNA"/>
</dbReference>
<dbReference type="AlphaFoldDB" id="A0A8K0KRB1"/>
<sequence length="76" mass="8398">QTEGEDIANAVTECIENTIFHSINSINFNRRGRGKLPLHNSSRSALCADISRKNFVSYGIGDCQLHYRLSSSSSPI</sequence>
<evidence type="ECO:0000313" key="2">
    <source>
        <dbReference type="Proteomes" id="UP000792457"/>
    </source>
</evidence>
<dbReference type="Proteomes" id="UP000792457">
    <property type="component" value="Unassembled WGS sequence"/>
</dbReference>
<accession>A0A8K0KRB1</accession>
<gene>
    <name evidence="1" type="ORF">J437_LFUL007315</name>
</gene>